<dbReference type="Gene3D" id="1.20.1250.20">
    <property type="entry name" value="MFS general substrate transporter like domains"/>
    <property type="match status" value="1"/>
</dbReference>
<dbReference type="EMBL" id="IACN01027398">
    <property type="protein sequence ID" value="LAB50043.1"/>
    <property type="molecule type" value="Transcribed_RNA"/>
</dbReference>
<sequence>MMWAAGAVAAMSSITFPAVSALVSRTADADQQGVVQGMITGIRGLCNGLGPALYGFIFYIFHVELNENPMTENEVNVPPQHHSQQVCLRHKQLIFRKEIIEDHYVIIQTLYMK</sequence>
<comment type="subcellular location">
    <subcellularLocation>
        <location evidence="1">Membrane</location>
        <topology evidence="1">Multi-pass membrane protein</topology>
    </subcellularLocation>
</comment>
<proteinExistence type="inferred from homology"/>
<evidence type="ECO:0000256" key="5">
    <source>
        <dbReference type="ARBA" id="ARBA00022989"/>
    </source>
</evidence>
<evidence type="ECO:0000313" key="8">
    <source>
        <dbReference type="EMBL" id="LAB50043.1"/>
    </source>
</evidence>
<keyword evidence="6" id="KW-0472">Membrane</keyword>
<accession>A0A2D4NYM9</accession>
<keyword evidence="4" id="KW-0812">Transmembrane</keyword>
<reference evidence="8" key="2">
    <citation type="submission" date="2017-11" db="EMBL/GenBank/DDBJ databases">
        <title>Coralsnake Venomics: Analyses of Venom Gland Transcriptomes and Proteomes of Six Brazilian Taxa.</title>
        <authorList>
            <person name="Aird S.D."/>
            <person name="Jorge da Silva N."/>
            <person name="Qiu L."/>
            <person name="Villar-Briones A."/>
            <person name="Aparecida-Saddi V."/>
            <person name="Campos-Telles M.P."/>
            <person name="Grau M."/>
            <person name="Mikheyev A.S."/>
        </authorList>
    </citation>
    <scope>NUCLEOTIDE SEQUENCE</scope>
    <source>
        <tissue evidence="8">Venom_gland</tissue>
    </source>
</reference>
<keyword evidence="3" id="KW-0813">Transport</keyword>
<evidence type="ECO:0000256" key="1">
    <source>
        <dbReference type="ARBA" id="ARBA00004141"/>
    </source>
</evidence>
<organism evidence="8">
    <name type="scientific">Micrurus surinamensis</name>
    <name type="common">Surinam coral snake</name>
    <dbReference type="NCBI Taxonomy" id="129470"/>
    <lineage>
        <taxon>Eukaryota</taxon>
        <taxon>Metazoa</taxon>
        <taxon>Chordata</taxon>
        <taxon>Craniata</taxon>
        <taxon>Vertebrata</taxon>
        <taxon>Euteleostomi</taxon>
        <taxon>Lepidosauria</taxon>
        <taxon>Squamata</taxon>
        <taxon>Bifurcata</taxon>
        <taxon>Unidentata</taxon>
        <taxon>Episquamata</taxon>
        <taxon>Toxicofera</taxon>
        <taxon>Serpentes</taxon>
        <taxon>Colubroidea</taxon>
        <taxon>Elapidae</taxon>
        <taxon>Elapinae</taxon>
        <taxon>Micrurus</taxon>
    </lineage>
</organism>
<dbReference type="PANTHER" id="PTHR23504">
    <property type="entry name" value="MAJOR FACILITATOR SUPERFAMILY DOMAIN-CONTAINING PROTEIN 10"/>
    <property type="match status" value="1"/>
</dbReference>
<dbReference type="GO" id="GO:0016020">
    <property type="term" value="C:membrane"/>
    <property type="evidence" value="ECO:0007669"/>
    <property type="project" value="UniProtKB-SubCell"/>
</dbReference>
<feature type="chain" id="PRO_5013837605" description="Major facilitator superfamily (MFS) profile domain-containing protein" evidence="7">
    <location>
        <begin position="22"/>
        <end position="113"/>
    </location>
</feature>
<feature type="signal peptide" evidence="7">
    <location>
        <begin position="1"/>
        <end position="21"/>
    </location>
</feature>
<name>A0A2D4NYM9_MICSU</name>
<evidence type="ECO:0000256" key="4">
    <source>
        <dbReference type="ARBA" id="ARBA00022692"/>
    </source>
</evidence>
<evidence type="ECO:0000256" key="7">
    <source>
        <dbReference type="SAM" id="SignalP"/>
    </source>
</evidence>
<evidence type="ECO:0000256" key="2">
    <source>
        <dbReference type="ARBA" id="ARBA00008335"/>
    </source>
</evidence>
<dbReference type="SUPFAM" id="SSF103473">
    <property type="entry name" value="MFS general substrate transporter"/>
    <property type="match status" value="1"/>
</dbReference>
<evidence type="ECO:0000256" key="3">
    <source>
        <dbReference type="ARBA" id="ARBA00022448"/>
    </source>
</evidence>
<dbReference type="InterPro" id="IPR036259">
    <property type="entry name" value="MFS_trans_sf"/>
</dbReference>
<evidence type="ECO:0008006" key="9">
    <source>
        <dbReference type="Google" id="ProtNLM"/>
    </source>
</evidence>
<keyword evidence="5" id="KW-1133">Transmembrane helix</keyword>
<dbReference type="PANTHER" id="PTHR23504:SF77">
    <property type="entry name" value="HIPPOCAMPUS ABUNDANT TRANSCRIPT 1 PROTEIN"/>
    <property type="match status" value="1"/>
</dbReference>
<protein>
    <recommendedName>
        <fullName evidence="9">Major facilitator superfamily (MFS) profile domain-containing protein</fullName>
    </recommendedName>
</protein>
<keyword evidence="7" id="KW-0732">Signal</keyword>
<comment type="similarity">
    <text evidence="2">Belongs to the major facilitator superfamily.</text>
</comment>
<evidence type="ECO:0000256" key="6">
    <source>
        <dbReference type="ARBA" id="ARBA00023136"/>
    </source>
</evidence>
<dbReference type="AlphaFoldDB" id="A0A2D4NYM9"/>
<reference evidence="8" key="1">
    <citation type="submission" date="2017-07" db="EMBL/GenBank/DDBJ databases">
        <authorList>
            <person name="Mikheyev A."/>
            <person name="Grau M."/>
        </authorList>
    </citation>
    <scope>NUCLEOTIDE SEQUENCE</scope>
    <source>
        <tissue evidence="8">Venom_gland</tissue>
    </source>
</reference>